<dbReference type="AlphaFoldDB" id="A0A8J6E7K2"/>
<dbReference type="EMBL" id="JAHDYR010000062">
    <property type="protein sequence ID" value="KAG9390805.1"/>
    <property type="molecule type" value="Genomic_DNA"/>
</dbReference>
<sequence>MTHSRLLSFCLQHPSRIERDIKAYKKALMGSVVADDSREQTIDLIVWFDGYRADATAVKFRLFDRTGCVLPQRITPPMTLLMYQGSEKFLPDFFGTIERLLRSLVDVPLPSGVSHYRPASRIIVRLLGLSGDHKALQIVSGVKRGGYYRSPFSSLNMFYVATDPFKDRCNRLTLRDTVSLRFNGLTPDTQRFGQADGRNIDMCCFSRLTSSGIHEIQPMFAGTLLIPPVMHISHYLMKDLWIVLGLIKKSCAGSNVYTLDKIEADFKRTTGCNEQSWNRRKLATLVNDHIDGFDSTLRSFIFLIGKLQALYYSSDHVTDATIAFHHAASLAAFMFFHQLTLHSKRDKNKATRSDEYRLTYQPKFTGSLYLNAVVSVLPVVHSQLRIGLRFLLEEYFERDFLLNAQVRQEKHRAWLLGFIIQKISINRIISSHTRRGSTRKHGQVKNIAVECKSICFHKCLFDAWYNSRAILEMLWLLRSEDHTVREGLQNGRRALLNLRKDG</sequence>
<evidence type="ECO:0000313" key="1">
    <source>
        <dbReference type="EMBL" id="KAG9390805.1"/>
    </source>
</evidence>
<protein>
    <submittedName>
        <fullName evidence="1">Uncharacterized protein</fullName>
    </submittedName>
</protein>
<comment type="caution">
    <text evidence="1">The sequence shown here is derived from an EMBL/GenBank/DDBJ whole genome shotgun (WGS) entry which is preliminary data.</text>
</comment>
<proteinExistence type="predicted"/>
<reference evidence="1" key="1">
    <citation type="submission" date="2021-05" db="EMBL/GenBank/DDBJ databases">
        <title>A free-living protist that lacks canonical eukaryotic 1 DNA replication and segregation systems.</title>
        <authorList>
            <person name="Salas-Leiva D.E."/>
            <person name="Tromer E.C."/>
            <person name="Curtis B.A."/>
            <person name="Jerlstrom-Hultqvist J."/>
            <person name="Kolisko M."/>
            <person name="Yi Z."/>
            <person name="Salas-Leiva J.S."/>
            <person name="Gallot-Lavallee L."/>
            <person name="Kops G.J.P.L."/>
            <person name="Archibald J.M."/>
            <person name="Simpson A.G.B."/>
            <person name="Roger A.J."/>
        </authorList>
    </citation>
    <scope>NUCLEOTIDE SEQUENCE</scope>
    <source>
        <strain evidence="1">BICM</strain>
    </source>
</reference>
<dbReference type="Proteomes" id="UP000717585">
    <property type="component" value="Unassembled WGS sequence"/>
</dbReference>
<evidence type="ECO:0000313" key="2">
    <source>
        <dbReference type="Proteomes" id="UP000717585"/>
    </source>
</evidence>
<keyword evidence="2" id="KW-1185">Reference proteome</keyword>
<accession>A0A8J6E7K2</accession>
<organism evidence="1 2">
    <name type="scientific">Carpediemonas membranifera</name>
    <dbReference type="NCBI Taxonomy" id="201153"/>
    <lineage>
        <taxon>Eukaryota</taxon>
        <taxon>Metamonada</taxon>
        <taxon>Carpediemonas-like organisms</taxon>
        <taxon>Carpediemonas</taxon>
    </lineage>
</organism>
<gene>
    <name evidence="1" type="ORF">J8273_7060</name>
</gene>
<name>A0A8J6E7K2_9EUKA</name>